<comment type="catalytic activity">
    <reaction evidence="3">
        <text>uridine(1911/1915/1917) in 23S rRNA = pseudouridine(1911/1915/1917) in 23S rRNA</text>
        <dbReference type="Rhea" id="RHEA:42524"/>
        <dbReference type="Rhea" id="RHEA-COMP:10097"/>
        <dbReference type="Rhea" id="RHEA-COMP:10098"/>
        <dbReference type="ChEBI" id="CHEBI:65314"/>
        <dbReference type="ChEBI" id="CHEBI:65315"/>
        <dbReference type="EC" id="5.4.99.23"/>
    </reaction>
</comment>
<dbReference type="EC" id="5.4.99.-" evidence="5"/>
<dbReference type="CDD" id="cd00165">
    <property type="entry name" value="S4"/>
    <property type="match status" value="1"/>
</dbReference>
<evidence type="ECO:0000256" key="4">
    <source>
        <dbReference type="PROSITE-ProRule" id="PRU00182"/>
    </source>
</evidence>
<dbReference type="PANTHER" id="PTHR21600">
    <property type="entry name" value="MITOCHONDRIAL RNA PSEUDOURIDINE SYNTHASE"/>
    <property type="match status" value="1"/>
</dbReference>
<dbReference type="InterPro" id="IPR006224">
    <property type="entry name" value="PsdUridine_synth_RluA-like_CS"/>
</dbReference>
<dbReference type="NCBIfam" id="TIGR00005">
    <property type="entry name" value="rluA_subfam"/>
    <property type="match status" value="1"/>
</dbReference>
<dbReference type="Gene3D" id="3.30.2350.10">
    <property type="entry name" value="Pseudouridine synthase"/>
    <property type="match status" value="1"/>
</dbReference>
<evidence type="ECO:0000256" key="3">
    <source>
        <dbReference type="ARBA" id="ARBA00036882"/>
    </source>
</evidence>
<dbReference type="InterPro" id="IPR002942">
    <property type="entry name" value="S4_RNA-bd"/>
</dbReference>
<dbReference type="CDD" id="cd02869">
    <property type="entry name" value="PseudoU_synth_RluA_like"/>
    <property type="match status" value="1"/>
</dbReference>
<dbReference type="RefSeq" id="WP_279243084.1">
    <property type="nucleotide sequence ID" value="NZ_CP036501.1"/>
</dbReference>
<dbReference type="Proteomes" id="UP001317963">
    <property type="component" value="Chromosome"/>
</dbReference>
<comment type="function">
    <text evidence="5">Responsible for synthesis of pseudouridine from uracil.</text>
</comment>
<sequence length="323" mass="35831">MSTIDPNSNILTAQVPIQQHGMRLDQAAVELFPDYSRNRLATWIKEGRLTLDGKQVKPREKALAGALLRLEVDDEPAVDWQPQEMPLDVLYEDEHILVINKPMGVVVHPAAGHADGTLVNALLAYAPELDALPRGGIVHRLDKETSGIMFVARSPLAHKSLVAQLSERSVSRTYCAVCTGALTGGGKIDAPIDRHPSARTKMAVVADGKPAVTHYRIAHRFKHYTQLQVNLETGRTHQIRVHMAHRKWPLIGDPVYGGRQRVPAGASELLITTLRNFPRQALHAQALEFEHPATGDWMEFETDLPDDLMNLLEVLDSEDRFGS</sequence>
<dbReference type="SUPFAM" id="SSF55174">
    <property type="entry name" value="Alpha-L RNA-binding motif"/>
    <property type="match status" value="1"/>
</dbReference>
<dbReference type="PROSITE" id="PS01129">
    <property type="entry name" value="PSI_RLU"/>
    <property type="match status" value="1"/>
</dbReference>
<organism evidence="8 9">
    <name type="scientific">Candidatus Paraluminiphilus aquimaris</name>
    <dbReference type="NCBI Taxonomy" id="2518994"/>
    <lineage>
        <taxon>Bacteria</taxon>
        <taxon>Pseudomonadati</taxon>
        <taxon>Pseudomonadota</taxon>
        <taxon>Gammaproteobacteria</taxon>
        <taxon>Cellvibrionales</taxon>
        <taxon>Halieaceae</taxon>
        <taxon>Candidatus Paraluminiphilus</taxon>
    </lineage>
</organism>
<reference evidence="8 9" key="1">
    <citation type="submission" date="2019-02" db="EMBL/GenBank/DDBJ databases">
        <title>Halieaceae_genomes.</title>
        <authorList>
            <person name="Li S.-H."/>
        </authorList>
    </citation>
    <scope>NUCLEOTIDE SEQUENCE [LARGE SCALE GENOMIC DNA]</scope>
    <source>
        <strain evidence="8 9">JH123</strain>
    </source>
</reference>
<dbReference type="SUPFAM" id="SSF55120">
    <property type="entry name" value="Pseudouridine synthase"/>
    <property type="match status" value="1"/>
</dbReference>
<dbReference type="InterPro" id="IPR006225">
    <property type="entry name" value="PsdUridine_synth_RluC/D"/>
</dbReference>
<feature type="domain" description="RNA-binding S4" evidence="7">
    <location>
        <begin position="22"/>
        <end position="65"/>
    </location>
</feature>
<dbReference type="InterPro" id="IPR050188">
    <property type="entry name" value="RluA_PseudoU_synthase"/>
</dbReference>
<name>A0ABY6Q5V5_9GAMM</name>
<comment type="catalytic activity">
    <reaction evidence="5">
        <text>a uridine in RNA = a pseudouridine in RNA</text>
        <dbReference type="Rhea" id="RHEA:48348"/>
        <dbReference type="Rhea" id="RHEA-COMP:12068"/>
        <dbReference type="Rhea" id="RHEA-COMP:12069"/>
        <dbReference type="ChEBI" id="CHEBI:65314"/>
        <dbReference type="ChEBI" id="CHEBI:65315"/>
    </reaction>
</comment>
<dbReference type="Pfam" id="PF00849">
    <property type="entry name" value="PseudoU_synth_2"/>
    <property type="match status" value="1"/>
</dbReference>
<evidence type="ECO:0000313" key="9">
    <source>
        <dbReference type="Proteomes" id="UP001317963"/>
    </source>
</evidence>
<dbReference type="InterPro" id="IPR020103">
    <property type="entry name" value="PsdUridine_synth_cat_dom_sf"/>
</dbReference>
<evidence type="ECO:0000313" key="8">
    <source>
        <dbReference type="EMBL" id="UZP74271.1"/>
    </source>
</evidence>
<dbReference type="Gene3D" id="3.10.290.10">
    <property type="entry name" value="RNA-binding S4 domain"/>
    <property type="match status" value="1"/>
</dbReference>
<dbReference type="PROSITE" id="PS50889">
    <property type="entry name" value="S4"/>
    <property type="match status" value="1"/>
</dbReference>
<evidence type="ECO:0000256" key="1">
    <source>
        <dbReference type="ARBA" id="ARBA00010876"/>
    </source>
</evidence>
<accession>A0ABY6Q5V5</accession>
<comment type="similarity">
    <text evidence="1 5">Belongs to the pseudouridine synthase RluA family.</text>
</comment>
<gene>
    <name evidence="8" type="primary">rluD</name>
    <name evidence="8" type="ORF">E0F26_05710</name>
</gene>
<dbReference type="GO" id="GO:0160140">
    <property type="term" value="F:23S rRNA pseudouridine(1911/1915/1917) synthase activity"/>
    <property type="evidence" value="ECO:0007669"/>
    <property type="project" value="UniProtKB-EC"/>
</dbReference>
<protein>
    <recommendedName>
        <fullName evidence="5">Pseudouridine synthase</fullName>
        <ecNumber evidence="5">5.4.99.-</ecNumber>
    </recommendedName>
</protein>
<dbReference type="NCBIfam" id="NF008385">
    <property type="entry name" value="PRK11180.1"/>
    <property type="match status" value="1"/>
</dbReference>
<dbReference type="InterPro" id="IPR006145">
    <property type="entry name" value="PsdUridine_synth_RsuA/RluA"/>
</dbReference>
<evidence type="ECO:0000256" key="2">
    <source>
        <dbReference type="ARBA" id="ARBA00023235"/>
    </source>
</evidence>
<dbReference type="Pfam" id="PF01479">
    <property type="entry name" value="S4"/>
    <property type="match status" value="1"/>
</dbReference>
<keyword evidence="9" id="KW-1185">Reference proteome</keyword>
<keyword evidence="2 5" id="KW-0413">Isomerase</keyword>
<dbReference type="PANTHER" id="PTHR21600:SF44">
    <property type="entry name" value="RIBOSOMAL LARGE SUBUNIT PSEUDOURIDINE SYNTHASE D"/>
    <property type="match status" value="1"/>
</dbReference>
<proteinExistence type="inferred from homology"/>
<evidence type="ECO:0000259" key="7">
    <source>
        <dbReference type="Pfam" id="PF01479"/>
    </source>
</evidence>
<dbReference type="InterPro" id="IPR036986">
    <property type="entry name" value="S4_RNA-bd_sf"/>
</dbReference>
<evidence type="ECO:0000259" key="6">
    <source>
        <dbReference type="Pfam" id="PF00849"/>
    </source>
</evidence>
<feature type="domain" description="Pseudouridine synthase RsuA/RluA-like" evidence="6">
    <location>
        <begin position="95"/>
        <end position="245"/>
    </location>
</feature>
<keyword evidence="4" id="KW-0694">RNA-binding</keyword>
<evidence type="ECO:0000256" key="5">
    <source>
        <dbReference type="RuleBase" id="RU362028"/>
    </source>
</evidence>
<dbReference type="EMBL" id="CP036501">
    <property type="protein sequence ID" value="UZP74271.1"/>
    <property type="molecule type" value="Genomic_DNA"/>
</dbReference>